<name>A0A7C9BKJ6_9BACT</name>
<reference evidence="1 2" key="1">
    <citation type="submission" date="2019-10" db="EMBL/GenBank/DDBJ databases">
        <title>Draft Genome Sequence of Cytophagaceae sp. SJW1-29.</title>
        <authorList>
            <person name="Choi A."/>
        </authorList>
    </citation>
    <scope>NUCLEOTIDE SEQUENCE [LARGE SCALE GENOMIC DNA]</scope>
    <source>
        <strain evidence="1 2">SJW1-29</strain>
    </source>
</reference>
<sequence length="181" mass="20711">MKELMKRTILLLLTCMACSKRHTIKASMNDARWYGTGEAIEIHTKENMTCSTDRFSLIARTDGPFSKQDSSVTQILSFYHIPLEKGTYDLALPDTCLPVKIARSTTTFTVSRASFHVLDTQTRKLQRYYEFTDGDQGWVKVMKLNRTAGKIKGRFEVSLTGIKGQKIRFKRGKFNSLLRTQ</sequence>
<accession>A0A7C9BKJ6</accession>
<proteinExistence type="predicted"/>
<keyword evidence="2" id="KW-1185">Reference proteome</keyword>
<evidence type="ECO:0000313" key="1">
    <source>
        <dbReference type="EMBL" id="MPR36354.1"/>
    </source>
</evidence>
<gene>
    <name evidence="1" type="ORF">GBK04_24180</name>
</gene>
<protein>
    <submittedName>
        <fullName evidence="1">Uncharacterized protein</fullName>
    </submittedName>
</protein>
<evidence type="ECO:0000313" key="2">
    <source>
        <dbReference type="Proteomes" id="UP000479293"/>
    </source>
</evidence>
<dbReference type="Proteomes" id="UP000479293">
    <property type="component" value="Unassembled WGS sequence"/>
</dbReference>
<organism evidence="1 2">
    <name type="scientific">Salmonirosea aquatica</name>
    <dbReference type="NCBI Taxonomy" id="2654236"/>
    <lineage>
        <taxon>Bacteria</taxon>
        <taxon>Pseudomonadati</taxon>
        <taxon>Bacteroidota</taxon>
        <taxon>Cytophagia</taxon>
        <taxon>Cytophagales</taxon>
        <taxon>Spirosomataceae</taxon>
        <taxon>Salmonirosea</taxon>
    </lineage>
</organism>
<dbReference type="AlphaFoldDB" id="A0A7C9BKJ6"/>
<dbReference type="RefSeq" id="WP_152764178.1">
    <property type="nucleotide sequence ID" value="NZ_WHLY01000002.1"/>
</dbReference>
<comment type="caution">
    <text evidence="1">The sequence shown here is derived from an EMBL/GenBank/DDBJ whole genome shotgun (WGS) entry which is preliminary data.</text>
</comment>
<dbReference type="EMBL" id="WHLY01000002">
    <property type="protein sequence ID" value="MPR36354.1"/>
    <property type="molecule type" value="Genomic_DNA"/>
</dbReference>